<evidence type="ECO:0000256" key="3">
    <source>
        <dbReference type="ARBA" id="ARBA00022840"/>
    </source>
</evidence>
<protein>
    <recommendedName>
        <fullName evidence="5">ATP-grasp domain-containing protein</fullName>
    </recommendedName>
</protein>
<evidence type="ECO:0000313" key="7">
    <source>
        <dbReference type="Proteomes" id="UP001301350"/>
    </source>
</evidence>
<reference evidence="6 7" key="1">
    <citation type="submission" date="2022-07" db="EMBL/GenBank/DDBJ databases">
        <title>Genome-wide signatures of adaptation to extreme environments.</title>
        <authorList>
            <person name="Cho C.H."/>
            <person name="Yoon H.S."/>
        </authorList>
    </citation>
    <scope>NUCLEOTIDE SEQUENCE [LARGE SCALE GENOMIC DNA]</scope>
    <source>
        <strain evidence="6 7">DBV 063 E5</strain>
    </source>
</reference>
<dbReference type="InterPro" id="IPR041472">
    <property type="entry name" value="BL00235/CARNS1_N"/>
</dbReference>
<dbReference type="PROSITE" id="PS50975">
    <property type="entry name" value="ATP_GRASP"/>
    <property type="match status" value="1"/>
</dbReference>
<evidence type="ECO:0000313" key="6">
    <source>
        <dbReference type="EMBL" id="KAK4534702.1"/>
    </source>
</evidence>
<keyword evidence="1" id="KW-0436">Ligase</keyword>
<dbReference type="SUPFAM" id="SSF56059">
    <property type="entry name" value="Glutathione synthetase ATP-binding domain-like"/>
    <property type="match status" value="1"/>
</dbReference>
<accession>A0AAV9IQQ3</accession>
<evidence type="ECO:0000259" key="5">
    <source>
        <dbReference type="PROSITE" id="PS50975"/>
    </source>
</evidence>
<keyword evidence="7" id="KW-1185">Reference proteome</keyword>
<comment type="caution">
    <text evidence="6">The sequence shown here is derived from an EMBL/GenBank/DDBJ whole genome shotgun (WGS) entry which is preliminary data.</text>
</comment>
<proteinExistence type="predicted"/>
<dbReference type="Gene3D" id="3.30.470.20">
    <property type="entry name" value="ATP-grasp fold, B domain"/>
    <property type="match status" value="1"/>
</dbReference>
<dbReference type="InterPro" id="IPR052032">
    <property type="entry name" value="ATP-dep_AA_Ligase"/>
</dbReference>
<dbReference type="PANTHER" id="PTHR43585:SF2">
    <property type="entry name" value="ATP-GRASP ENZYME FSQD"/>
    <property type="match status" value="1"/>
</dbReference>
<dbReference type="PANTHER" id="PTHR43585">
    <property type="entry name" value="FUMIPYRROLE BIOSYNTHESIS PROTEIN C"/>
    <property type="match status" value="1"/>
</dbReference>
<dbReference type="AlphaFoldDB" id="A0AAV9IQQ3"/>
<dbReference type="Pfam" id="PF13535">
    <property type="entry name" value="ATP-grasp_4"/>
    <property type="match status" value="1"/>
</dbReference>
<evidence type="ECO:0000256" key="2">
    <source>
        <dbReference type="ARBA" id="ARBA00022741"/>
    </source>
</evidence>
<sequence length="592" mass="65390">MSSFTESLMQRFDAAPPAAERVDFALNRRKMPSTAVERLPGIAEIEHAYFGSAGANAPGPSPLAAAATGSSATAELARSLKSANFMPVGSLDFSRDDGPLSPSLASRLKSSGNLGSPHGFSPVFSSLPAIRPHALERDAPEVQTIRRKLLRGAQVLIFQAGYSGKRFVYEHLRELGVRLTILDGPESWAKCLLDEDVIEAYIELDFTDFGSLFERALDAILDSGIAFDAVATFYEDAVAIVARIAEALHLPGNPREACDRARNKRVTREIMRVHGLPTPKFMRIDDAQQLEAAAESVGFPAILKPVFGAASMGVHRVESMEDLQNTYAKVRSMMNVETDTIWAQGNEMMLEEFYDGDEFDADVLMSQGKVVYVSLSDNWACWEPWYQETGMNIPSIFPPAQQTELVNLATQTLHALGFTDGAFHVELKYTSRGPRIIEVNARMGGMCVRDANLRCWGVDLVEEHVMTALGIPIRPPKAPQPLTELAQAAVNAPYSGVIDSDDWLEELQAYPECKVRRYLKPKGARVVGPEEDMPDWIAELIFEGPSVSELLHMMEQALKRLRVPIQPLDERARRGWFFPSHAFPFQPSAVIP</sequence>
<dbReference type="Proteomes" id="UP001301350">
    <property type="component" value="Unassembled WGS sequence"/>
</dbReference>
<keyword evidence="3 4" id="KW-0067">ATP-binding</keyword>
<dbReference type="GO" id="GO:0016874">
    <property type="term" value="F:ligase activity"/>
    <property type="evidence" value="ECO:0007669"/>
    <property type="project" value="UniProtKB-KW"/>
</dbReference>
<dbReference type="EMBL" id="JANCYW010000002">
    <property type="protein sequence ID" value="KAK4534702.1"/>
    <property type="molecule type" value="Genomic_DNA"/>
</dbReference>
<dbReference type="GO" id="GO:0005524">
    <property type="term" value="F:ATP binding"/>
    <property type="evidence" value="ECO:0007669"/>
    <property type="project" value="UniProtKB-UniRule"/>
</dbReference>
<organism evidence="6 7">
    <name type="scientific">Cyanidium caldarium</name>
    <name type="common">Red alga</name>
    <dbReference type="NCBI Taxonomy" id="2771"/>
    <lineage>
        <taxon>Eukaryota</taxon>
        <taxon>Rhodophyta</taxon>
        <taxon>Bangiophyceae</taxon>
        <taxon>Cyanidiales</taxon>
        <taxon>Cyanidiaceae</taxon>
        <taxon>Cyanidium</taxon>
    </lineage>
</organism>
<evidence type="ECO:0000256" key="4">
    <source>
        <dbReference type="PROSITE-ProRule" id="PRU00409"/>
    </source>
</evidence>
<evidence type="ECO:0000256" key="1">
    <source>
        <dbReference type="ARBA" id="ARBA00022598"/>
    </source>
</evidence>
<dbReference type="GO" id="GO:0046872">
    <property type="term" value="F:metal ion binding"/>
    <property type="evidence" value="ECO:0007669"/>
    <property type="project" value="InterPro"/>
</dbReference>
<dbReference type="Pfam" id="PF18130">
    <property type="entry name" value="ATPgrasp_N"/>
    <property type="match status" value="1"/>
</dbReference>
<keyword evidence="2 4" id="KW-0547">Nucleotide-binding</keyword>
<dbReference type="SMART" id="SM01209">
    <property type="entry name" value="GARS_A"/>
    <property type="match status" value="1"/>
</dbReference>
<gene>
    <name evidence="6" type="ORF">CDCA_CDCA02G0727</name>
</gene>
<dbReference type="Gene3D" id="3.40.50.20">
    <property type="match status" value="1"/>
</dbReference>
<dbReference type="InterPro" id="IPR011761">
    <property type="entry name" value="ATP-grasp"/>
</dbReference>
<name>A0AAV9IQQ3_CYACA</name>
<feature type="domain" description="ATP-grasp" evidence="5">
    <location>
        <begin position="268"/>
        <end position="469"/>
    </location>
</feature>